<feature type="compositionally biased region" description="Polar residues" evidence="2">
    <location>
        <begin position="247"/>
        <end position="267"/>
    </location>
</feature>
<organism evidence="4 5">
    <name type="scientific">Exophiala aquamarina CBS 119918</name>
    <dbReference type="NCBI Taxonomy" id="1182545"/>
    <lineage>
        <taxon>Eukaryota</taxon>
        <taxon>Fungi</taxon>
        <taxon>Dikarya</taxon>
        <taxon>Ascomycota</taxon>
        <taxon>Pezizomycotina</taxon>
        <taxon>Eurotiomycetes</taxon>
        <taxon>Chaetothyriomycetidae</taxon>
        <taxon>Chaetothyriales</taxon>
        <taxon>Herpotrichiellaceae</taxon>
        <taxon>Exophiala</taxon>
    </lineage>
</organism>
<evidence type="ECO:0000313" key="5">
    <source>
        <dbReference type="Proteomes" id="UP000027920"/>
    </source>
</evidence>
<feature type="region of interest" description="Disordered" evidence="2">
    <location>
        <begin position="374"/>
        <end position="443"/>
    </location>
</feature>
<protein>
    <recommendedName>
        <fullName evidence="3">BHLH domain-containing protein</fullName>
    </recommendedName>
</protein>
<dbReference type="GO" id="GO:0046983">
    <property type="term" value="F:protein dimerization activity"/>
    <property type="evidence" value="ECO:0007669"/>
    <property type="project" value="InterPro"/>
</dbReference>
<feature type="compositionally biased region" description="Basic and acidic residues" evidence="2">
    <location>
        <begin position="538"/>
        <end position="553"/>
    </location>
</feature>
<keyword evidence="5" id="KW-1185">Reference proteome</keyword>
<feature type="domain" description="BHLH" evidence="3">
    <location>
        <begin position="502"/>
        <end position="580"/>
    </location>
</feature>
<dbReference type="InterPro" id="IPR036638">
    <property type="entry name" value="HLH_DNA-bd_sf"/>
</dbReference>
<name>A0A072PL86_9EURO</name>
<dbReference type="RefSeq" id="XP_013262703.1">
    <property type="nucleotide sequence ID" value="XM_013407249.1"/>
</dbReference>
<dbReference type="OrthoDB" id="5344169at2759"/>
<keyword evidence="1" id="KW-0175">Coiled coil</keyword>
<dbReference type="Gene3D" id="4.10.280.10">
    <property type="entry name" value="Helix-loop-helix DNA-binding domain"/>
    <property type="match status" value="1"/>
</dbReference>
<dbReference type="InterPro" id="IPR011598">
    <property type="entry name" value="bHLH_dom"/>
</dbReference>
<evidence type="ECO:0000256" key="1">
    <source>
        <dbReference type="SAM" id="Coils"/>
    </source>
</evidence>
<dbReference type="VEuPathDB" id="FungiDB:A1O9_04963"/>
<feature type="compositionally biased region" description="Polar residues" evidence="2">
    <location>
        <begin position="203"/>
        <end position="214"/>
    </location>
</feature>
<dbReference type="HOGENOM" id="CLU_015973_1_0_1"/>
<sequence length="612" mass="64992">MTQEGNQASGWPQDMQEDHIVAGVGDDDFTKFLDLDDSGFSQFSNMTQTSSGLDTPMGRLAFGSGTALNYSGQDQMDMSMAPSHNAMSYSHPMHSSAAYSQFQPYSQMQMQPHYHVPLTPVSADMQATKYVQQMGHNGQILFDQQQVSFTPLVSPAQTPMDGGFVMSDYGLADDFFSPLTSPAIEAQAAYTDTTASPVDLNTDLGTTKPTPSGQKRSRRKVSNATRTPARSVKPSPAMKPQLRQRPPSMNSISFEKLTQASHGSSLQPPGPGSATFQTSDDSVSPEPLSEAAMRPPPVPQPGRSPRPAALSKKSSDGNAVTPATLMRMPSDQALSSKALDQPRVPKDGEELMEDMMLPAAVSVAPPVLATIDTSRAGEDSETTPTISAKSAKLSASSTPRSTLIRSESVEKFAKPGKVEGRGGRASKKRQSTSSATISPALRPKISPSISPLVPASAPGMPHISPDASALYLASKSNYQNILEGTHLPGVSYPETLAENLTSKRTSHKIAEQGRRNRINLALKEIEALLPASILGLNGKKDRASSHENEETEAKAAAAASAQGTSKASTVEMAIVYIKNLQSELAETKDKLEAAEKRLADGASSAESQASEG</sequence>
<dbReference type="SMART" id="SM00353">
    <property type="entry name" value="HLH"/>
    <property type="match status" value="1"/>
</dbReference>
<dbReference type="STRING" id="1182545.A0A072PL86"/>
<feature type="coiled-coil region" evidence="1">
    <location>
        <begin position="577"/>
        <end position="604"/>
    </location>
</feature>
<dbReference type="GeneID" id="25279890"/>
<feature type="region of interest" description="Disordered" evidence="2">
    <location>
        <begin position="195"/>
        <end position="322"/>
    </location>
</feature>
<evidence type="ECO:0000313" key="4">
    <source>
        <dbReference type="EMBL" id="KEF60113.1"/>
    </source>
</evidence>
<proteinExistence type="predicted"/>
<evidence type="ECO:0000256" key="2">
    <source>
        <dbReference type="SAM" id="MobiDB-lite"/>
    </source>
</evidence>
<dbReference type="AlphaFoldDB" id="A0A072PL86"/>
<dbReference type="PROSITE" id="PS50888">
    <property type="entry name" value="BHLH"/>
    <property type="match status" value="1"/>
</dbReference>
<dbReference type="Proteomes" id="UP000027920">
    <property type="component" value="Unassembled WGS sequence"/>
</dbReference>
<feature type="region of interest" description="Disordered" evidence="2">
    <location>
        <begin position="538"/>
        <end position="567"/>
    </location>
</feature>
<reference evidence="4 5" key="1">
    <citation type="submission" date="2013-03" db="EMBL/GenBank/DDBJ databases">
        <title>The Genome Sequence of Exophiala aquamarina CBS 119918.</title>
        <authorList>
            <consortium name="The Broad Institute Genomics Platform"/>
            <person name="Cuomo C."/>
            <person name="de Hoog S."/>
            <person name="Gorbushina A."/>
            <person name="Walker B."/>
            <person name="Young S.K."/>
            <person name="Zeng Q."/>
            <person name="Gargeya S."/>
            <person name="Fitzgerald M."/>
            <person name="Haas B."/>
            <person name="Abouelleil A."/>
            <person name="Allen A.W."/>
            <person name="Alvarado L."/>
            <person name="Arachchi H.M."/>
            <person name="Berlin A.M."/>
            <person name="Chapman S.B."/>
            <person name="Gainer-Dewar J."/>
            <person name="Goldberg J."/>
            <person name="Griggs A."/>
            <person name="Gujja S."/>
            <person name="Hansen M."/>
            <person name="Howarth C."/>
            <person name="Imamovic A."/>
            <person name="Ireland A."/>
            <person name="Larimer J."/>
            <person name="McCowan C."/>
            <person name="Murphy C."/>
            <person name="Pearson M."/>
            <person name="Poon T.W."/>
            <person name="Priest M."/>
            <person name="Roberts A."/>
            <person name="Saif S."/>
            <person name="Shea T."/>
            <person name="Sisk P."/>
            <person name="Sykes S."/>
            <person name="Wortman J."/>
            <person name="Nusbaum C."/>
            <person name="Birren B."/>
        </authorList>
    </citation>
    <scope>NUCLEOTIDE SEQUENCE [LARGE SCALE GENOMIC DNA]</scope>
    <source>
        <strain evidence="4 5">CBS 119918</strain>
    </source>
</reference>
<feature type="compositionally biased region" description="Low complexity" evidence="2">
    <location>
        <begin position="387"/>
        <end position="397"/>
    </location>
</feature>
<comment type="caution">
    <text evidence="4">The sequence shown here is derived from an EMBL/GenBank/DDBJ whole genome shotgun (WGS) entry which is preliminary data.</text>
</comment>
<feature type="compositionally biased region" description="Pro residues" evidence="2">
    <location>
        <begin position="294"/>
        <end position="304"/>
    </location>
</feature>
<gene>
    <name evidence="4" type="ORF">A1O9_04963</name>
</gene>
<dbReference type="EMBL" id="AMGV01000003">
    <property type="protein sequence ID" value="KEF60113.1"/>
    <property type="molecule type" value="Genomic_DNA"/>
</dbReference>
<feature type="compositionally biased region" description="Basic and acidic residues" evidence="2">
    <location>
        <begin position="407"/>
        <end position="422"/>
    </location>
</feature>
<feature type="compositionally biased region" description="Low complexity" evidence="2">
    <location>
        <begin position="554"/>
        <end position="567"/>
    </location>
</feature>
<evidence type="ECO:0000259" key="3">
    <source>
        <dbReference type="PROSITE" id="PS50888"/>
    </source>
</evidence>
<dbReference type="Pfam" id="PF00010">
    <property type="entry name" value="HLH"/>
    <property type="match status" value="1"/>
</dbReference>
<accession>A0A072PL86</accession>
<dbReference type="SUPFAM" id="SSF47459">
    <property type="entry name" value="HLH, helix-loop-helix DNA-binding domain"/>
    <property type="match status" value="1"/>
</dbReference>
<dbReference type="CDD" id="cd11392">
    <property type="entry name" value="bHLH_ScPHO4_like"/>
    <property type="match status" value="1"/>
</dbReference>